<accession>F2USM0</accession>
<dbReference type="KEGG" id="sre:PTSG_11167"/>
<feature type="compositionally biased region" description="Low complexity" evidence="1">
    <location>
        <begin position="480"/>
        <end position="503"/>
    </location>
</feature>
<evidence type="ECO:0000256" key="2">
    <source>
        <dbReference type="SAM" id="Phobius"/>
    </source>
</evidence>
<evidence type="ECO:0000313" key="5">
    <source>
        <dbReference type="EMBL" id="EGD81129.1"/>
    </source>
</evidence>
<dbReference type="SMART" id="SM00327">
    <property type="entry name" value="VWA"/>
    <property type="match status" value="1"/>
</dbReference>
<feature type="region of interest" description="Disordered" evidence="1">
    <location>
        <begin position="421"/>
        <end position="443"/>
    </location>
</feature>
<feature type="signal peptide" evidence="3">
    <location>
        <begin position="1"/>
        <end position="24"/>
    </location>
</feature>
<feature type="transmembrane region" description="Helical" evidence="2">
    <location>
        <begin position="450"/>
        <end position="473"/>
    </location>
</feature>
<dbReference type="Gene3D" id="3.40.50.410">
    <property type="entry name" value="von Willebrand factor, type A domain"/>
    <property type="match status" value="1"/>
</dbReference>
<dbReference type="PROSITE" id="PS50234">
    <property type="entry name" value="VWFA"/>
    <property type="match status" value="1"/>
</dbReference>
<evidence type="ECO:0000259" key="4">
    <source>
        <dbReference type="PROSITE" id="PS50234"/>
    </source>
</evidence>
<dbReference type="PANTHER" id="PTHR24020">
    <property type="entry name" value="COLLAGEN ALPHA"/>
    <property type="match status" value="1"/>
</dbReference>
<dbReference type="RefSeq" id="XP_004987814.1">
    <property type="nucleotide sequence ID" value="XM_004987757.1"/>
</dbReference>
<dbReference type="Pfam" id="PF00092">
    <property type="entry name" value="VWA"/>
    <property type="match status" value="1"/>
</dbReference>
<keyword evidence="6" id="KW-1185">Reference proteome</keyword>
<keyword evidence="2" id="KW-1133">Transmembrane helix</keyword>
<dbReference type="PRINTS" id="PR00453">
    <property type="entry name" value="VWFADOMAIN"/>
</dbReference>
<keyword evidence="3" id="KW-0732">Signal</keyword>
<dbReference type="InterPro" id="IPR050525">
    <property type="entry name" value="ECM_Assembly_Org"/>
</dbReference>
<dbReference type="Proteomes" id="UP000007799">
    <property type="component" value="Unassembled WGS sequence"/>
</dbReference>
<evidence type="ECO:0000256" key="1">
    <source>
        <dbReference type="SAM" id="MobiDB-lite"/>
    </source>
</evidence>
<dbReference type="SUPFAM" id="SSF53300">
    <property type="entry name" value="vWA-like"/>
    <property type="match status" value="1"/>
</dbReference>
<dbReference type="SUPFAM" id="SSF55166">
    <property type="entry name" value="Hedgehog/DD-peptidase"/>
    <property type="match status" value="1"/>
</dbReference>
<dbReference type="GeneID" id="16068336"/>
<protein>
    <recommendedName>
        <fullName evidence="4">VWFA domain-containing protein</fullName>
    </recommendedName>
</protein>
<keyword evidence="2" id="KW-0812">Transmembrane</keyword>
<dbReference type="OrthoDB" id="10256829at2759"/>
<sequence length="531" mass="56063">MQIATLARVAILLAVATATTSTYALLPGEWYPDGSTEAQVSGTAVDYIDLGTAQYNALIDFEEFYLNSTGTSSPVTFASSTFRLMTEYLAEKLTSLALDTPDTIVIVQGFAPRPTNPTRPPELTDIGRGLHMRYLNNGGLTNFLSDLANRSIEAGFDFVAIPGQGSYVNVSVPNVNCGRSAVDLLFILDGSGSIGSSNFETMRQFTATVTSFFDVSPDTTRVALMVYSSSVTEIFDFSYVLSNTRDEIITTIRNTNYPGGHDVFVSVTSPNPGPFNFDYVIMNDEPLKTLNVRKTSSQVVSIAVRSRLTLLGRRRAEDTISYRLRVFNDLFNGPASHTIMVTPARNQRGAPIFDAPEAINFPGYSFTYTLTGPGSSMFDIDASTGRITLRDPLPDGTQHVVTLTGTSGSIVGGLALMVATGQPTTLPPSSGNGGSGASQSTGNASETDTAVIVGAVVGGICGFLLIVGIAFIVMRNRSSGGAGGSSQARSRPSQSVAPATTASSPPPPSSNSTSITTDGDTKYNPAFGFDA</sequence>
<dbReference type="PANTHER" id="PTHR24020:SF20">
    <property type="entry name" value="PH DOMAIN-CONTAINING PROTEIN"/>
    <property type="match status" value="1"/>
</dbReference>
<organism evidence="6">
    <name type="scientific">Salpingoeca rosetta (strain ATCC 50818 / BSB-021)</name>
    <dbReference type="NCBI Taxonomy" id="946362"/>
    <lineage>
        <taxon>Eukaryota</taxon>
        <taxon>Choanoflagellata</taxon>
        <taxon>Craspedida</taxon>
        <taxon>Salpingoecidae</taxon>
        <taxon>Salpingoeca</taxon>
    </lineage>
</organism>
<evidence type="ECO:0000313" key="6">
    <source>
        <dbReference type="Proteomes" id="UP000007799"/>
    </source>
</evidence>
<feature type="chain" id="PRO_5003288002" description="VWFA domain-containing protein" evidence="3">
    <location>
        <begin position="25"/>
        <end position="531"/>
    </location>
</feature>
<dbReference type="InterPro" id="IPR002035">
    <property type="entry name" value="VWF_A"/>
</dbReference>
<proteinExistence type="predicted"/>
<dbReference type="InParanoid" id="F2USM0"/>
<dbReference type="InterPro" id="IPR036465">
    <property type="entry name" value="vWFA_dom_sf"/>
</dbReference>
<feature type="region of interest" description="Disordered" evidence="1">
    <location>
        <begin position="480"/>
        <end position="531"/>
    </location>
</feature>
<gene>
    <name evidence="5" type="ORF">PTSG_11167</name>
</gene>
<dbReference type="AlphaFoldDB" id="F2USM0"/>
<evidence type="ECO:0000256" key="3">
    <source>
        <dbReference type="SAM" id="SignalP"/>
    </source>
</evidence>
<name>F2USM0_SALR5</name>
<reference evidence="5" key="1">
    <citation type="submission" date="2009-08" db="EMBL/GenBank/DDBJ databases">
        <title>Annotation of Salpingoeca rosetta.</title>
        <authorList>
            <consortium name="The Broad Institute Genome Sequencing Platform"/>
            <person name="Russ C."/>
            <person name="Cuomo C."/>
            <person name="Burger G."/>
            <person name="Gray M.W."/>
            <person name="Holland P.W.H."/>
            <person name="King N."/>
            <person name="Lang F.B.F."/>
            <person name="Roger A.J."/>
            <person name="Ruiz-Trillo I."/>
            <person name="Young S.K."/>
            <person name="Zeng Q."/>
            <person name="Gargeya S."/>
            <person name="Alvarado L."/>
            <person name="Berlin A."/>
            <person name="Chapman S.B."/>
            <person name="Chen Z."/>
            <person name="Freedman E."/>
            <person name="Gellesch M."/>
            <person name="Goldberg J."/>
            <person name="Griggs A."/>
            <person name="Gujja S."/>
            <person name="Heilman E."/>
            <person name="Heiman D."/>
            <person name="Howarth C."/>
            <person name="Mehta T."/>
            <person name="Neiman D."/>
            <person name="Pearson M."/>
            <person name="Roberts A."/>
            <person name="Saif S."/>
            <person name="Shea T."/>
            <person name="Shenoy N."/>
            <person name="Sisk P."/>
            <person name="Stolte C."/>
            <person name="Sykes S."/>
            <person name="White J."/>
            <person name="Yandava C."/>
            <person name="Haas B."/>
            <person name="Nusbaum C."/>
            <person name="Birren B."/>
        </authorList>
    </citation>
    <scope>NUCLEOTIDE SEQUENCE [LARGE SCALE GENOMIC DNA]</scope>
    <source>
        <strain evidence="5">ATCC 50818</strain>
    </source>
</reference>
<dbReference type="Gene3D" id="3.30.1380.10">
    <property type="match status" value="1"/>
</dbReference>
<dbReference type="EMBL" id="GL832995">
    <property type="protein sequence ID" value="EGD81129.1"/>
    <property type="molecule type" value="Genomic_DNA"/>
</dbReference>
<dbReference type="CDD" id="cd01450">
    <property type="entry name" value="vWFA_subfamily_ECM"/>
    <property type="match status" value="1"/>
</dbReference>
<keyword evidence="2" id="KW-0472">Membrane</keyword>
<dbReference type="InterPro" id="IPR009045">
    <property type="entry name" value="Zn_M74/Hedgehog-like"/>
</dbReference>
<feature type="domain" description="VWFA" evidence="4">
    <location>
        <begin position="183"/>
        <end position="260"/>
    </location>
</feature>
<dbReference type="eggNOG" id="KOG1217">
    <property type="taxonomic scope" value="Eukaryota"/>
</dbReference>